<dbReference type="NCBIfam" id="TIGR00305">
    <property type="entry name" value="putative toxin-antitoxin system toxin component, PIN family"/>
    <property type="match status" value="1"/>
</dbReference>
<dbReference type="STRING" id="686796.SAMN04488104_10885"/>
<protein>
    <submittedName>
        <fullName evidence="2">Putative toxin-antitoxin system toxin component, PIN family</fullName>
    </submittedName>
</protein>
<sequence>MKNRRVILDTNLWISFLISKRQKELDVLIESGALTLIFSQELLEEFLEVSERPKFKRFYEYPQSHQ</sequence>
<dbReference type="InterPro" id="IPR002850">
    <property type="entry name" value="PIN_toxin-like"/>
</dbReference>
<name>A0A1G6Y9H1_9BACT</name>
<proteinExistence type="predicted"/>
<keyword evidence="3" id="KW-1185">Reference proteome</keyword>
<dbReference type="OrthoDB" id="597986at2"/>
<dbReference type="AlphaFoldDB" id="A0A1G6Y9H1"/>
<gene>
    <name evidence="2" type="ORF">SAMN04488104_10885</name>
</gene>
<evidence type="ECO:0000313" key="3">
    <source>
        <dbReference type="Proteomes" id="UP000199060"/>
    </source>
</evidence>
<dbReference type="Pfam" id="PF13470">
    <property type="entry name" value="PIN_3"/>
    <property type="match status" value="1"/>
</dbReference>
<dbReference type="RefSeq" id="WP_087941496.1">
    <property type="nucleotide sequence ID" value="NZ_FNAC01000088.1"/>
</dbReference>
<accession>A0A1G6Y9H1</accession>
<dbReference type="EMBL" id="FNAC01000088">
    <property type="protein sequence ID" value="SDD86901.1"/>
    <property type="molecule type" value="Genomic_DNA"/>
</dbReference>
<evidence type="ECO:0000259" key="1">
    <source>
        <dbReference type="Pfam" id="PF13470"/>
    </source>
</evidence>
<evidence type="ECO:0000313" key="2">
    <source>
        <dbReference type="EMBL" id="SDD86901.1"/>
    </source>
</evidence>
<dbReference type="Proteomes" id="UP000199060">
    <property type="component" value="Unassembled WGS sequence"/>
</dbReference>
<organism evidence="2 3">
    <name type="scientific">Algoriphagus faecimaris</name>
    <dbReference type="NCBI Taxonomy" id="686796"/>
    <lineage>
        <taxon>Bacteria</taxon>
        <taxon>Pseudomonadati</taxon>
        <taxon>Bacteroidota</taxon>
        <taxon>Cytophagia</taxon>
        <taxon>Cytophagales</taxon>
        <taxon>Cyclobacteriaceae</taxon>
        <taxon>Algoriphagus</taxon>
    </lineage>
</organism>
<feature type="domain" description="PIN" evidence="1">
    <location>
        <begin position="5"/>
        <end position="57"/>
    </location>
</feature>
<reference evidence="3" key="1">
    <citation type="submission" date="2016-10" db="EMBL/GenBank/DDBJ databases">
        <authorList>
            <person name="Varghese N."/>
            <person name="Submissions S."/>
        </authorList>
    </citation>
    <scope>NUCLEOTIDE SEQUENCE [LARGE SCALE GENOMIC DNA]</scope>
    <source>
        <strain evidence="3">DSM 23095</strain>
    </source>
</reference>
<dbReference type="InterPro" id="IPR002716">
    <property type="entry name" value="PIN_dom"/>
</dbReference>